<evidence type="ECO:0000313" key="3">
    <source>
        <dbReference type="Proteomes" id="UP000517753"/>
    </source>
</evidence>
<dbReference type="EMBL" id="JACCBY010000001">
    <property type="protein sequence ID" value="NYD89515.1"/>
    <property type="molecule type" value="Genomic_DNA"/>
</dbReference>
<comment type="caution">
    <text evidence="2">The sequence shown here is derived from an EMBL/GenBank/DDBJ whole genome shotgun (WGS) entry which is preliminary data.</text>
</comment>
<dbReference type="AlphaFoldDB" id="A0A7Y9FLI3"/>
<accession>A0A7Y9FLI3</accession>
<reference evidence="2 3" key="1">
    <citation type="submission" date="2020-08" db="EMBL/GenBank/DDBJ databases">
        <title>The Agave Microbiome: Exploring the role of microbial communities in plant adaptations to desert environments.</title>
        <authorList>
            <person name="Partida-Martinez L.P."/>
        </authorList>
    </citation>
    <scope>NUCLEOTIDE SEQUENCE [LARGE SCALE GENOMIC DNA]</scope>
    <source>
        <strain evidence="2 3">AS2.3</strain>
    </source>
</reference>
<gene>
    <name evidence="2" type="ORF">HD841_001284</name>
</gene>
<dbReference type="Proteomes" id="UP000517753">
    <property type="component" value="Unassembled WGS sequence"/>
</dbReference>
<sequence>MPHKIFVLALSGAVAAAGMPIPSATSIPSYATHRRLVTTRALEQQAYFARRLTVASQRLDQRQRAGLIAPGPAAFMRQDLERVWNGVDRYVQRGAALTPEERESFCAMLRRVEERLARAETRHAAGPRLASRSVGEQ</sequence>
<dbReference type="RefSeq" id="WP_179507947.1">
    <property type="nucleotide sequence ID" value="NZ_JACCBY010000001.1"/>
</dbReference>
<feature type="signal peptide" evidence="1">
    <location>
        <begin position="1"/>
        <end position="16"/>
    </location>
</feature>
<evidence type="ECO:0000313" key="2">
    <source>
        <dbReference type="EMBL" id="NYD89515.1"/>
    </source>
</evidence>
<keyword evidence="1" id="KW-0732">Signal</keyword>
<keyword evidence="3" id="KW-1185">Reference proteome</keyword>
<evidence type="ECO:0000256" key="1">
    <source>
        <dbReference type="SAM" id="SignalP"/>
    </source>
</evidence>
<protein>
    <submittedName>
        <fullName evidence="2">Uncharacterized protein</fullName>
    </submittedName>
</protein>
<feature type="chain" id="PRO_5031471142" evidence="1">
    <location>
        <begin position="17"/>
        <end position="137"/>
    </location>
</feature>
<proteinExistence type="predicted"/>
<name>A0A7Y9FLI3_9SPHN</name>
<organism evidence="2 3">
    <name type="scientific">Sphingomonas melonis</name>
    <dbReference type="NCBI Taxonomy" id="152682"/>
    <lineage>
        <taxon>Bacteria</taxon>
        <taxon>Pseudomonadati</taxon>
        <taxon>Pseudomonadota</taxon>
        <taxon>Alphaproteobacteria</taxon>
        <taxon>Sphingomonadales</taxon>
        <taxon>Sphingomonadaceae</taxon>
        <taxon>Sphingomonas</taxon>
    </lineage>
</organism>